<name>A0A291IQX0_9MOLU</name>
<organism evidence="9 10">
    <name type="scientific">Mesoplasma lactucae ATCC 49193</name>
    <dbReference type="NCBI Taxonomy" id="81460"/>
    <lineage>
        <taxon>Bacteria</taxon>
        <taxon>Bacillati</taxon>
        <taxon>Mycoplasmatota</taxon>
        <taxon>Mollicutes</taxon>
        <taxon>Entomoplasmatales</taxon>
        <taxon>Entomoplasmataceae</taxon>
        <taxon>Mesoplasma</taxon>
    </lineage>
</organism>
<dbReference type="KEGG" id="mlac:CP520_00210"/>
<dbReference type="GO" id="GO:0005524">
    <property type="term" value="F:ATP binding"/>
    <property type="evidence" value="ECO:0007669"/>
    <property type="project" value="UniProtKB-UniRule"/>
</dbReference>
<evidence type="ECO:0000256" key="7">
    <source>
        <dbReference type="RuleBase" id="RU003330"/>
    </source>
</evidence>
<comment type="similarity">
    <text evidence="6 7">Belongs to the adenylate kinase family.</text>
</comment>
<feature type="binding site" evidence="6">
    <location>
        <begin position="135"/>
        <end position="136"/>
    </location>
    <ligand>
        <name>ATP</name>
        <dbReference type="ChEBI" id="CHEBI:30616"/>
    </ligand>
</feature>
<evidence type="ECO:0000256" key="5">
    <source>
        <dbReference type="ARBA" id="ARBA00022840"/>
    </source>
</evidence>
<comment type="catalytic activity">
    <reaction evidence="6 8">
        <text>AMP + ATP = 2 ADP</text>
        <dbReference type="Rhea" id="RHEA:12973"/>
        <dbReference type="ChEBI" id="CHEBI:30616"/>
        <dbReference type="ChEBI" id="CHEBI:456215"/>
        <dbReference type="ChEBI" id="CHEBI:456216"/>
        <dbReference type="EC" id="2.7.4.3"/>
    </reaction>
</comment>
<evidence type="ECO:0000256" key="4">
    <source>
        <dbReference type="ARBA" id="ARBA00022777"/>
    </source>
</evidence>
<comment type="function">
    <text evidence="6">Catalyzes the reversible transfer of the terminal phosphate group between ATP and AMP. Plays an important role in cellular energy homeostasis and in adenine nucleotide metabolism.</text>
</comment>
<keyword evidence="6" id="KW-0963">Cytoplasm</keyword>
<dbReference type="PANTHER" id="PTHR23359">
    <property type="entry name" value="NUCLEOTIDE KINASE"/>
    <property type="match status" value="1"/>
</dbReference>
<dbReference type="Pfam" id="PF05191">
    <property type="entry name" value="ADK_lid"/>
    <property type="match status" value="1"/>
</dbReference>
<keyword evidence="2 6" id="KW-0545">Nucleotide biosynthesis</keyword>
<comment type="pathway">
    <text evidence="6">Purine metabolism; AMP biosynthesis via salvage pathway; AMP from ADP: step 1/1.</text>
</comment>
<dbReference type="InterPro" id="IPR007862">
    <property type="entry name" value="Adenylate_kinase_lid-dom"/>
</dbReference>
<dbReference type="GO" id="GO:0008270">
    <property type="term" value="F:zinc ion binding"/>
    <property type="evidence" value="ECO:0007669"/>
    <property type="project" value="UniProtKB-UniRule"/>
</dbReference>
<dbReference type="GO" id="GO:0044209">
    <property type="term" value="P:AMP salvage"/>
    <property type="evidence" value="ECO:0007669"/>
    <property type="project" value="UniProtKB-UniRule"/>
</dbReference>
<dbReference type="NCBIfam" id="TIGR01351">
    <property type="entry name" value="adk"/>
    <property type="match status" value="1"/>
</dbReference>
<comment type="subcellular location">
    <subcellularLocation>
        <location evidence="6 8">Cytoplasm</location>
    </subcellularLocation>
</comment>
<accession>A0A291IQX0</accession>
<dbReference type="EMBL" id="CP023668">
    <property type="protein sequence ID" value="ATG97189.1"/>
    <property type="molecule type" value="Genomic_DNA"/>
</dbReference>
<comment type="subunit">
    <text evidence="6 8">Monomer.</text>
</comment>
<feature type="binding site" evidence="6">
    <location>
        <position position="198"/>
    </location>
    <ligand>
        <name>ATP</name>
        <dbReference type="ChEBI" id="CHEBI:30616"/>
    </ligand>
</feature>
<dbReference type="Gene3D" id="3.40.50.300">
    <property type="entry name" value="P-loop containing nucleotide triphosphate hydrolases"/>
    <property type="match status" value="1"/>
</dbReference>
<dbReference type="NCBIfam" id="NF011100">
    <property type="entry name" value="PRK14527.1"/>
    <property type="match status" value="1"/>
</dbReference>
<keyword evidence="3 6" id="KW-0547">Nucleotide-binding</keyword>
<feature type="binding site" evidence="6">
    <location>
        <position position="126"/>
    </location>
    <ligand>
        <name>ATP</name>
        <dbReference type="ChEBI" id="CHEBI:30616"/>
    </ligand>
</feature>
<sequence length="216" mass="24757">MNIILLGAPGSGKGTQAEKLVNNQHFVQFSTGDVMRKEMKENTPLGQECKKYIDNGQLVPDSIVNAMVDNYLTNEKHDNLIFDGYPRTLDQAKELDKMLAKLDSKIDRVIYIDVAPDIIMERISGRLVCPVCKRSYHTTNRKPKVEGICDYDGAKLVRRSDDEPEKVKTRLKEYEKNTKPLIEYYKNIEKVVKIDGQDPNPEYAYEQILKDLGMNK</sequence>
<evidence type="ECO:0000313" key="10">
    <source>
        <dbReference type="Proteomes" id="UP000232227"/>
    </source>
</evidence>
<dbReference type="OrthoDB" id="9805030at2"/>
<evidence type="ECO:0000256" key="6">
    <source>
        <dbReference type="HAMAP-Rule" id="MF_00235"/>
    </source>
</evidence>
<dbReference type="CDD" id="cd01428">
    <property type="entry name" value="ADK"/>
    <property type="match status" value="1"/>
</dbReference>
<evidence type="ECO:0000313" key="9">
    <source>
        <dbReference type="EMBL" id="ATG97189.1"/>
    </source>
</evidence>
<keyword evidence="10" id="KW-1185">Reference proteome</keyword>
<feature type="binding site" evidence="6">
    <location>
        <position position="132"/>
    </location>
    <ligand>
        <name>Zn(2+)</name>
        <dbReference type="ChEBI" id="CHEBI:29105"/>
        <note>structural</note>
    </ligand>
</feature>
<dbReference type="Proteomes" id="UP000232227">
    <property type="component" value="Chromosome"/>
</dbReference>
<dbReference type="EC" id="2.7.4.3" evidence="6 8"/>
<keyword evidence="1 6" id="KW-0808">Transferase</keyword>
<keyword evidence="5 6" id="KW-0067">ATP-binding</keyword>
<keyword evidence="4 6" id="KW-0418">Kinase</keyword>
<keyword evidence="6" id="KW-0862">Zinc</keyword>
<gene>
    <name evidence="6" type="primary">adk</name>
    <name evidence="9" type="ORF">CP520_00210</name>
</gene>
<reference evidence="9 10" key="1">
    <citation type="submission" date="2017-09" db="EMBL/GenBank/DDBJ databases">
        <title>SPAdes assembly of the Mesoplasma lactucae genome.</title>
        <authorList>
            <person name="Knight T.F."/>
            <person name="Rubinstein R."/>
            <person name="Citino T."/>
        </authorList>
    </citation>
    <scope>NUCLEOTIDE SEQUENCE [LARGE SCALE GENOMIC DNA]</scope>
    <source>
        <strain evidence="9 10">831-C4</strain>
    </source>
</reference>
<feature type="region of interest" description="NMP" evidence="6">
    <location>
        <begin position="30"/>
        <end position="59"/>
    </location>
</feature>
<feature type="binding site" evidence="6">
    <location>
        <position position="152"/>
    </location>
    <ligand>
        <name>Zn(2+)</name>
        <dbReference type="ChEBI" id="CHEBI:29105"/>
        <note>structural</note>
    </ligand>
</feature>
<feature type="binding site" evidence="6">
    <location>
        <position position="159"/>
    </location>
    <ligand>
        <name>AMP</name>
        <dbReference type="ChEBI" id="CHEBI:456215"/>
    </ligand>
</feature>
<dbReference type="Pfam" id="PF00406">
    <property type="entry name" value="ADK"/>
    <property type="match status" value="1"/>
</dbReference>
<feature type="region of interest" description="LID" evidence="6">
    <location>
        <begin position="125"/>
        <end position="162"/>
    </location>
</feature>
<keyword evidence="6" id="KW-0479">Metal-binding</keyword>
<dbReference type="PROSITE" id="PS00113">
    <property type="entry name" value="ADENYLATE_KINASE"/>
    <property type="match status" value="1"/>
</dbReference>
<evidence type="ECO:0000256" key="1">
    <source>
        <dbReference type="ARBA" id="ARBA00022679"/>
    </source>
</evidence>
<feature type="binding site" evidence="6">
    <location>
        <position position="91"/>
    </location>
    <ligand>
        <name>AMP</name>
        <dbReference type="ChEBI" id="CHEBI:456215"/>
    </ligand>
</feature>
<dbReference type="RefSeq" id="WP_096862477.1">
    <property type="nucleotide sequence ID" value="NZ_CP023668.1"/>
</dbReference>
<dbReference type="PRINTS" id="PR00094">
    <property type="entry name" value="ADENYLTKNASE"/>
</dbReference>
<dbReference type="UniPathway" id="UPA00588">
    <property type="reaction ID" value="UER00649"/>
</dbReference>
<proteinExistence type="inferred from homology"/>
<feature type="binding site" evidence="6">
    <location>
        <position position="31"/>
    </location>
    <ligand>
        <name>AMP</name>
        <dbReference type="ChEBI" id="CHEBI:456215"/>
    </ligand>
</feature>
<dbReference type="InterPro" id="IPR033690">
    <property type="entry name" value="Adenylat_kinase_CS"/>
</dbReference>
<comment type="domain">
    <text evidence="6">Consists of three domains, a large central CORE domain and two small peripheral domains, NMPbind and LID, which undergo movements during catalysis. The LID domain closes over the site of phosphoryl transfer upon ATP binding. Assembling and dissambling the active center during each catalytic cycle provides an effective means to prevent ATP hydrolysis. Some bacteria have evolved a zinc-coordinating structure that stabilizes the LID domain.</text>
</comment>
<dbReference type="GO" id="GO:0004017">
    <property type="term" value="F:AMP kinase activity"/>
    <property type="evidence" value="ECO:0007669"/>
    <property type="project" value="UniProtKB-UniRule"/>
</dbReference>
<evidence type="ECO:0000256" key="3">
    <source>
        <dbReference type="ARBA" id="ARBA00022741"/>
    </source>
</evidence>
<dbReference type="FunFam" id="3.40.50.300:FF:000106">
    <property type="entry name" value="Adenylate kinase mitochondrial"/>
    <property type="match status" value="1"/>
</dbReference>
<feature type="binding site" evidence="6">
    <location>
        <position position="36"/>
    </location>
    <ligand>
        <name>AMP</name>
        <dbReference type="ChEBI" id="CHEBI:456215"/>
    </ligand>
</feature>
<evidence type="ECO:0000256" key="8">
    <source>
        <dbReference type="RuleBase" id="RU003331"/>
    </source>
</evidence>
<feature type="binding site" evidence="6">
    <location>
        <begin position="57"/>
        <end position="59"/>
    </location>
    <ligand>
        <name>AMP</name>
        <dbReference type="ChEBI" id="CHEBI:456215"/>
    </ligand>
</feature>
<dbReference type="GO" id="GO:0005737">
    <property type="term" value="C:cytoplasm"/>
    <property type="evidence" value="ECO:0007669"/>
    <property type="project" value="UniProtKB-SubCell"/>
</dbReference>
<dbReference type="SUPFAM" id="SSF52540">
    <property type="entry name" value="P-loop containing nucleoside triphosphate hydrolases"/>
    <property type="match status" value="1"/>
</dbReference>
<feature type="binding site" evidence="6">
    <location>
        <begin position="10"/>
        <end position="15"/>
    </location>
    <ligand>
        <name>ATP</name>
        <dbReference type="ChEBI" id="CHEBI:30616"/>
    </ligand>
</feature>
<protein>
    <recommendedName>
        <fullName evidence="6 8">Adenylate kinase</fullName>
        <shortName evidence="6">AK</shortName>
        <ecNumber evidence="6 8">2.7.4.3</ecNumber>
    </recommendedName>
    <alternativeName>
        <fullName evidence="6">ATP-AMP transphosphorylase</fullName>
    </alternativeName>
    <alternativeName>
        <fullName evidence="6">ATP:AMP phosphotransferase</fullName>
    </alternativeName>
    <alternativeName>
        <fullName evidence="6">Adenylate monophosphate kinase</fullName>
    </alternativeName>
</protein>
<feature type="binding site" evidence="6">
    <location>
        <position position="170"/>
    </location>
    <ligand>
        <name>AMP</name>
        <dbReference type="ChEBI" id="CHEBI:456215"/>
    </ligand>
</feature>
<feature type="binding site" evidence="6">
    <location>
        <position position="129"/>
    </location>
    <ligand>
        <name>Zn(2+)</name>
        <dbReference type="ChEBI" id="CHEBI:29105"/>
        <note>structural</note>
    </ligand>
</feature>
<dbReference type="InterPro" id="IPR000850">
    <property type="entry name" value="Adenylat/UMP-CMP_kin"/>
</dbReference>
<dbReference type="InterPro" id="IPR027417">
    <property type="entry name" value="P-loop_NTPase"/>
</dbReference>
<dbReference type="NCBIfam" id="NF001381">
    <property type="entry name" value="PRK00279.1-3"/>
    <property type="match status" value="1"/>
</dbReference>
<dbReference type="InterPro" id="IPR006259">
    <property type="entry name" value="Adenyl_kin_sub"/>
</dbReference>
<evidence type="ECO:0000256" key="2">
    <source>
        <dbReference type="ARBA" id="ARBA00022727"/>
    </source>
</evidence>
<feature type="binding site" evidence="6">
    <location>
        <begin position="84"/>
        <end position="87"/>
    </location>
    <ligand>
        <name>AMP</name>
        <dbReference type="ChEBI" id="CHEBI:456215"/>
    </ligand>
</feature>
<dbReference type="HAMAP" id="MF_00235">
    <property type="entry name" value="Adenylate_kinase_Adk"/>
    <property type="match status" value="1"/>
</dbReference>
<dbReference type="AlphaFoldDB" id="A0A291IQX0"/>
<feature type="binding site" evidence="6">
    <location>
        <position position="149"/>
    </location>
    <ligand>
        <name>Zn(2+)</name>
        <dbReference type="ChEBI" id="CHEBI:29105"/>
        <note>structural</note>
    </ligand>
</feature>